<name>A0ABP3HMQ2_9ACTN</name>
<evidence type="ECO:0000313" key="3">
    <source>
        <dbReference type="Proteomes" id="UP001500063"/>
    </source>
</evidence>
<reference evidence="3" key="1">
    <citation type="journal article" date="2019" name="Int. J. Syst. Evol. Microbiol.">
        <title>The Global Catalogue of Microorganisms (GCM) 10K type strain sequencing project: providing services to taxonomists for standard genome sequencing and annotation.</title>
        <authorList>
            <consortium name="The Broad Institute Genomics Platform"/>
            <consortium name="The Broad Institute Genome Sequencing Center for Infectious Disease"/>
            <person name="Wu L."/>
            <person name="Ma J."/>
        </authorList>
    </citation>
    <scope>NUCLEOTIDE SEQUENCE [LARGE SCALE GENOMIC DNA]</scope>
    <source>
        <strain evidence="3">JCM 4565</strain>
    </source>
</reference>
<evidence type="ECO:0000256" key="1">
    <source>
        <dbReference type="SAM" id="MobiDB-lite"/>
    </source>
</evidence>
<accession>A0ABP3HMQ2</accession>
<sequence>MPDGAVKVMLGFGAATSSATPWPPGCAAARDVSPKWPGHGASYGPPPEPARCSAAPVPAGDHGAPTGRARLLAASAFAAGEVLQEFVSLVLAGEENLDAEGQG</sequence>
<comment type="caution">
    <text evidence="2">The sequence shown here is derived from an EMBL/GenBank/DDBJ whole genome shotgun (WGS) entry which is preliminary data.</text>
</comment>
<evidence type="ECO:0000313" key="2">
    <source>
        <dbReference type="EMBL" id="GAA0374693.1"/>
    </source>
</evidence>
<gene>
    <name evidence="2" type="ORF">GCM10010319_61560</name>
</gene>
<protein>
    <submittedName>
        <fullName evidence="2">Uncharacterized protein</fullName>
    </submittedName>
</protein>
<dbReference type="EMBL" id="BAAABW010000031">
    <property type="protein sequence ID" value="GAA0374693.1"/>
    <property type="molecule type" value="Genomic_DNA"/>
</dbReference>
<organism evidence="2 3">
    <name type="scientific">Streptomyces blastmyceticus</name>
    <dbReference type="NCBI Taxonomy" id="68180"/>
    <lineage>
        <taxon>Bacteria</taxon>
        <taxon>Bacillati</taxon>
        <taxon>Actinomycetota</taxon>
        <taxon>Actinomycetes</taxon>
        <taxon>Kitasatosporales</taxon>
        <taxon>Streptomycetaceae</taxon>
        <taxon>Streptomyces</taxon>
    </lineage>
</organism>
<keyword evidence="3" id="KW-1185">Reference proteome</keyword>
<proteinExistence type="predicted"/>
<feature type="region of interest" description="Disordered" evidence="1">
    <location>
        <begin position="19"/>
        <end position="63"/>
    </location>
</feature>
<dbReference type="Proteomes" id="UP001500063">
    <property type="component" value="Unassembled WGS sequence"/>
</dbReference>